<dbReference type="EMBL" id="JBJURJ010000018">
    <property type="protein sequence ID" value="MFM9331335.1"/>
    <property type="molecule type" value="Genomic_DNA"/>
</dbReference>
<protein>
    <submittedName>
        <fullName evidence="1">Carbohydrate ABC transporter permease</fullName>
    </submittedName>
</protein>
<sequence>MVNRGAERYFDILIYALLIAVGIASVFPLMYVLSVSLTPYSEVTRNGGFVVIPKKITFEAYRMLFGMDTIPRAFGVTVFVAAVGTAINLALSVLLAFPLSRKKLIGRGLFIFMIVFTMMFGGGLIPTYLVVRGTGLLNTVWAMIIPGAISTFNVLVIKTFFENLPEELYESAKIDGAGEMTVLMRLALPLSLPVLMTVGLFYLVGNWNAFFSAVFYITDAKLYPLQVIVRGLLTAADRPEVNVDVTVPSTTLQMASVIAACLPVIVVYPFVQKHLTKGMLIGALKG</sequence>
<comment type="caution">
    <text evidence="1">The sequence shown here is derived from an EMBL/GenBank/DDBJ whole genome shotgun (WGS) entry which is preliminary data.</text>
</comment>
<accession>A0ACC7P3N8</accession>
<evidence type="ECO:0000313" key="2">
    <source>
        <dbReference type="Proteomes" id="UP001631969"/>
    </source>
</evidence>
<dbReference type="Proteomes" id="UP001631969">
    <property type="component" value="Unassembled WGS sequence"/>
</dbReference>
<gene>
    <name evidence="1" type="ORF">ACI1P1_23865</name>
</gene>
<name>A0ACC7P3N8_9BACL</name>
<evidence type="ECO:0000313" key="1">
    <source>
        <dbReference type="EMBL" id="MFM9331335.1"/>
    </source>
</evidence>
<proteinExistence type="predicted"/>
<organism evidence="1 2">
    <name type="scientific">Paenibacillus mesotrionivorans</name>
    <dbReference type="NCBI Taxonomy" id="3160968"/>
    <lineage>
        <taxon>Bacteria</taxon>
        <taxon>Bacillati</taxon>
        <taxon>Bacillota</taxon>
        <taxon>Bacilli</taxon>
        <taxon>Bacillales</taxon>
        <taxon>Paenibacillaceae</taxon>
        <taxon>Paenibacillus</taxon>
    </lineage>
</organism>
<keyword evidence="2" id="KW-1185">Reference proteome</keyword>
<reference evidence="1" key="1">
    <citation type="submission" date="2024-12" db="EMBL/GenBank/DDBJ databases">
        <authorList>
            <person name="Wu N."/>
        </authorList>
    </citation>
    <scope>NUCLEOTIDE SEQUENCE</scope>
    <source>
        <strain evidence="1">P15</strain>
    </source>
</reference>